<dbReference type="NCBIfam" id="NF005570">
    <property type="entry name" value="PRK07247.1"/>
    <property type="match status" value="1"/>
</dbReference>
<dbReference type="InterPro" id="IPR036397">
    <property type="entry name" value="RNaseH_sf"/>
</dbReference>
<dbReference type="InterPro" id="IPR013520">
    <property type="entry name" value="Ribonucl_H"/>
</dbReference>
<dbReference type="PANTHER" id="PTHR30231:SF41">
    <property type="entry name" value="DNA POLYMERASE III SUBUNIT EPSILON"/>
    <property type="match status" value="1"/>
</dbReference>
<name>A0ABT9YSI0_9STRE</name>
<protein>
    <submittedName>
        <fullName evidence="2">DNA polymerase-3 subunit epsilon</fullName>
        <ecNumber evidence="2">2.7.7.7</ecNumber>
    </submittedName>
</protein>
<dbReference type="Pfam" id="PF00929">
    <property type="entry name" value="RNase_T"/>
    <property type="match status" value="1"/>
</dbReference>
<evidence type="ECO:0000313" key="2">
    <source>
        <dbReference type="EMBL" id="MDQ0222940.1"/>
    </source>
</evidence>
<reference evidence="2 3" key="1">
    <citation type="submission" date="2023-07" db="EMBL/GenBank/DDBJ databases">
        <title>Genomic Encyclopedia of Type Strains, Phase IV (KMG-IV): sequencing the most valuable type-strain genomes for metagenomic binning, comparative biology and taxonomic classification.</title>
        <authorList>
            <person name="Goeker M."/>
        </authorList>
    </citation>
    <scope>NUCLEOTIDE SEQUENCE [LARGE SCALE GENOMIC DNA]</scope>
    <source>
        <strain evidence="2 3">DSM 105143</strain>
    </source>
</reference>
<dbReference type="RefSeq" id="WP_307122116.1">
    <property type="nucleotide sequence ID" value="NZ_JAUSTM010000014.1"/>
</dbReference>
<evidence type="ECO:0000259" key="1">
    <source>
        <dbReference type="SMART" id="SM00479"/>
    </source>
</evidence>
<dbReference type="PANTHER" id="PTHR30231">
    <property type="entry name" value="DNA POLYMERASE III SUBUNIT EPSILON"/>
    <property type="match status" value="1"/>
</dbReference>
<organism evidence="2 3">
    <name type="scientific">Streptococcus moroccensis</name>
    <dbReference type="NCBI Taxonomy" id="1451356"/>
    <lineage>
        <taxon>Bacteria</taxon>
        <taxon>Bacillati</taxon>
        <taxon>Bacillota</taxon>
        <taxon>Bacilli</taxon>
        <taxon>Lactobacillales</taxon>
        <taxon>Streptococcaceae</taxon>
        <taxon>Streptococcus</taxon>
    </lineage>
</organism>
<dbReference type="CDD" id="cd06127">
    <property type="entry name" value="DEDDh"/>
    <property type="match status" value="1"/>
</dbReference>
<keyword evidence="2" id="KW-0548">Nucleotidyltransferase</keyword>
<dbReference type="SMART" id="SM00479">
    <property type="entry name" value="EXOIII"/>
    <property type="match status" value="1"/>
</dbReference>
<dbReference type="Proteomes" id="UP001223079">
    <property type="component" value="Unassembled WGS sequence"/>
</dbReference>
<dbReference type="SUPFAM" id="SSF53098">
    <property type="entry name" value="Ribonuclease H-like"/>
    <property type="match status" value="1"/>
</dbReference>
<dbReference type="Gene3D" id="3.30.420.10">
    <property type="entry name" value="Ribonuclease H-like superfamily/Ribonuclease H"/>
    <property type="match status" value="1"/>
</dbReference>
<gene>
    <name evidence="2" type="ORF">J2S23_001515</name>
</gene>
<keyword evidence="3" id="KW-1185">Reference proteome</keyword>
<dbReference type="EMBL" id="JAUSTM010000014">
    <property type="protein sequence ID" value="MDQ0222940.1"/>
    <property type="molecule type" value="Genomic_DNA"/>
</dbReference>
<dbReference type="InterPro" id="IPR012337">
    <property type="entry name" value="RNaseH-like_sf"/>
</dbReference>
<accession>A0ABT9YSI0</accession>
<dbReference type="EC" id="2.7.7.7" evidence="2"/>
<comment type="caution">
    <text evidence="2">The sequence shown here is derived from an EMBL/GenBank/DDBJ whole genome shotgun (WGS) entry which is preliminary data.</text>
</comment>
<feature type="domain" description="Exonuclease" evidence="1">
    <location>
        <begin position="6"/>
        <end position="171"/>
    </location>
</feature>
<sequence>MKVLSSYIALDLEFNQANGIEEIIQLSAVKMINHEEVEQFDTYVYTDTPLQSFINGLTGITADKVATAPEISQVIASFADFVGDLPLIGYNAQKSDLPLLLEEGLDLTSHYQVDVYDEAFERRSTDLNGIINLKLTSVADFLAIKGRGHNSLEDARMTAKVYEAFLELDANKAYLSQQEQVTTDNPFAALGGFWE</sequence>
<dbReference type="GO" id="GO:0003887">
    <property type="term" value="F:DNA-directed DNA polymerase activity"/>
    <property type="evidence" value="ECO:0007669"/>
    <property type="project" value="UniProtKB-EC"/>
</dbReference>
<keyword evidence="2" id="KW-0808">Transferase</keyword>
<proteinExistence type="predicted"/>
<evidence type="ECO:0000313" key="3">
    <source>
        <dbReference type="Proteomes" id="UP001223079"/>
    </source>
</evidence>